<evidence type="ECO:0008006" key="10">
    <source>
        <dbReference type="Google" id="ProtNLM"/>
    </source>
</evidence>
<dbReference type="PROSITE" id="PS50108">
    <property type="entry name" value="CRIB"/>
    <property type="match status" value="1"/>
</dbReference>
<dbReference type="InterPro" id="IPR000697">
    <property type="entry name" value="WH1/EVH1_dom"/>
</dbReference>
<evidence type="ECO:0000259" key="7">
    <source>
        <dbReference type="PROSITE" id="PS50229"/>
    </source>
</evidence>
<protein>
    <recommendedName>
        <fullName evidence="10">WH1-domain-containing protein</fullName>
    </recommendedName>
</protein>
<dbReference type="Pfam" id="PF00568">
    <property type="entry name" value="WH1"/>
    <property type="match status" value="1"/>
</dbReference>
<keyword evidence="3" id="KW-0597">Phosphoprotein</keyword>
<evidence type="ECO:0000256" key="3">
    <source>
        <dbReference type="ARBA" id="ARBA00022553"/>
    </source>
</evidence>
<feature type="domain" description="CRIB" evidence="6">
    <location>
        <begin position="154"/>
        <end position="167"/>
    </location>
</feature>
<dbReference type="SMART" id="SM00461">
    <property type="entry name" value="WH1"/>
    <property type="match status" value="1"/>
</dbReference>
<keyword evidence="4" id="KW-0206">Cytoskeleton</keyword>
<dbReference type="PROSITE" id="PS50229">
    <property type="entry name" value="WH1"/>
    <property type="match status" value="1"/>
</dbReference>
<feature type="non-terminal residue" evidence="8">
    <location>
        <position position="320"/>
    </location>
</feature>
<evidence type="ECO:0000259" key="6">
    <source>
        <dbReference type="PROSITE" id="PS50108"/>
    </source>
</evidence>
<dbReference type="FunFam" id="2.30.29.30:FF:000281">
    <property type="entry name" value="Actin associated protein"/>
    <property type="match status" value="1"/>
</dbReference>
<dbReference type="OrthoDB" id="8963340at2759"/>
<accession>A0A8H7RA16</accession>
<feature type="region of interest" description="Disordered" evidence="5">
    <location>
        <begin position="211"/>
        <end position="320"/>
    </location>
</feature>
<organism evidence="8 9">
    <name type="scientific">Mucor saturninus</name>
    <dbReference type="NCBI Taxonomy" id="64648"/>
    <lineage>
        <taxon>Eukaryota</taxon>
        <taxon>Fungi</taxon>
        <taxon>Fungi incertae sedis</taxon>
        <taxon>Mucoromycota</taxon>
        <taxon>Mucoromycotina</taxon>
        <taxon>Mucoromycetes</taxon>
        <taxon>Mucorales</taxon>
        <taxon>Mucorineae</taxon>
        <taxon>Mucoraceae</taxon>
        <taxon>Mucor</taxon>
    </lineage>
</organism>
<dbReference type="GO" id="GO:0071933">
    <property type="term" value="F:Arp2/3 complex binding"/>
    <property type="evidence" value="ECO:0007669"/>
    <property type="project" value="UniProtKB-ARBA"/>
</dbReference>
<dbReference type="EMBL" id="JAEPRD010000026">
    <property type="protein sequence ID" value="KAG2207154.1"/>
    <property type="molecule type" value="Genomic_DNA"/>
</dbReference>
<dbReference type="InterPro" id="IPR011026">
    <property type="entry name" value="WAS_C"/>
</dbReference>
<dbReference type="SUPFAM" id="SSF50729">
    <property type="entry name" value="PH domain-like"/>
    <property type="match status" value="1"/>
</dbReference>
<dbReference type="GO" id="GO:0007015">
    <property type="term" value="P:actin filament organization"/>
    <property type="evidence" value="ECO:0007669"/>
    <property type="project" value="InterPro"/>
</dbReference>
<reference evidence="8" key="1">
    <citation type="submission" date="2020-12" db="EMBL/GenBank/DDBJ databases">
        <title>Metabolic potential, ecology and presence of endohyphal bacteria is reflected in genomic diversity of Mucoromycotina.</title>
        <authorList>
            <person name="Muszewska A."/>
            <person name="Okrasinska A."/>
            <person name="Steczkiewicz K."/>
            <person name="Drgas O."/>
            <person name="Orlowska M."/>
            <person name="Perlinska-Lenart U."/>
            <person name="Aleksandrzak-Piekarczyk T."/>
            <person name="Szatraj K."/>
            <person name="Zielenkiewicz U."/>
            <person name="Pilsyk S."/>
            <person name="Malc E."/>
            <person name="Mieczkowski P."/>
            <person name="Kruszewska J.S."/>
            <person name="Biernat P."/>
            <person name="Pawlowska J."/>
        </authorList>
    </citation>
    <scope>NUCLEOTIDE SEQUENCE</scope>
    <source>
        <strain evidence="8">WA0000017839</strain>
    </source>
</reference>
<keyword evidence="2" id="KW-0963">Cytoplasm</keyword>
<dbReference type="InterPro" id="IPR036936">
    <property type="entry name" value="CRIB_dom_sf"/>
</dbReference>
<evidence type="ECO:0000256" key="5">
    <source>
        <dbReference type="SAM" id="MobiDB-lite"/>
    </source>
</evidence>
<feature type="compositionally biased region" description="Pro residues" evidence="5">
    <location>
        <begin position="232"/>
        <end position="285"/>
    </location>
</feature>
<dbReference type="Gene3D" id="2.30.29.30">
    <property type="entry name" value="Pleckstrin-homology domain (PH domain)/Phosphotyrosine-binding domain (PTB)"/>
    <property type="match status" value="1"/>
</dbReference>
<dbReference type="CDD" id="cd00132">
    <property type="entry name" value="CRIB"/>
    <property type="match status" value="1"/>
</dbReference>
<dbReference type="CDD" id="cd01205">
    <property type="entry name" value="EVH1_WASP-like"/>
    <property type="match status" value="1"/>
</dbReference>
<feature type="domain" description="WH1" evidence="7">
    <location>
        <begin position="17"/>
        <end position="128"/>
    </location>
</feature>
<comment type="caution">
    <text evidence="8">The sequence shown here is derived from an EMBL/GenBank/DDBJ whole genome shotgun (WGS) entry which is preliminary data.</text>
</comment>
<name>A0A8H7RA16_9FUNG</name>
<dbReference type="Proteomes" id="UP000603453">
    <property type="component" value="Unassembled WGS sequence"/>
</dbReference>
<evidence type="ECO:0000256" key="2">
    <source>
        <dbReference type="ARBA" id="ARBA00022490"/>
    </source>
</evidence>
<evidence type="ECO:0000256" key="4">
    <source>
        <dbReference type="ARBA" id="ARBA00023212"/>
    </source>
</evidence>
<sequence>MPSRALSSAEDKNKVRRALPTAKIYAATVARLYVAYPNPNKWAYSNIWGAVTFLKDKKTHSYYIKIVDLTQHRGIIWEQELYDGFEFKKHTPFFCTFATDEYMAGLSFADQEDAEVFYTKVTTREISTKKTSSKKKKETSSGKKPKGKLDKSQIGLPSEFRHLGHIGYTPDKGFSVQNTGPEWNGLFDQLKDLGISPEELQDNEDFIKEFVNERGGPPAPPPRPVVGSPKVRAPPPPPSRRHAPPPPPVGGRRPPPPPPPSRRAAPPPPPPVRSAVPAPPPPPVRQPTEYYETEEDHYQPSSVVNTPPTPSFPTQHHISA</sequence>
<dbReference type="SUPFAM" id="SSF47912">
    <property type="entry name" value="Wiscott-Aldrich syndrome protein, WASP, C-terminal domain"/>
    <property type="match status" value="1"/>
</dbReference>
<dbReference type="Gene3D" id="3.90.810.10">
    <property type="entry name" value="CRIB domain"/>
    <property type="match status" value="1"/>
</dbReference>
<dbReference type="InterPro" id="IPR011993">
    <property type="entry name" value="PH-like_dom_sf"/>
</dbReference>
<evidence type="ECO:0000313" key="9">
    <source>
        <dbReference type="Proteomes" id="UP000603453"/>
    </source>
</evidence>
<proteinExistence type="predicted"/>
<dbReference type="Pfam" id="PF00786">
    <property type="entry name" value="PBD"/>
    <property type="match status" value="1"/>
</dbReference>
<dbReference type="InterPro" id="IPR000095">
    <property type="entry name" value="CRIB_dom"/>
</dbReference>
<dbReference type="GO" id="GO:0008092">
    <property type="term" value="F:cytoskeletal protein binding"/>
    <property type="evidence" value="ECO:0007669"/>
    <property type="project" value="UniProtKB-ARBA"/>
</dbReference>
<comment type="subcellular location">
    <subcellularLocation>
        <location evidence="1">Cytoplasm</location>
        <location evidence="1">Cytoskeleton</location>
    </subcellularLocation>
</comment>
<keyword evidence="9" id="KW-1185">Reference proteome</keyword>
<gene>
    <name evidence="8" type="ORF">INT47_012207</name>
</gene>
<dbReference type="InterPro" id="IPR033927">
    <property type="entry name" value="WASPfam_EVH1"/>
</dbReference>
<evidence type="ECO:0000256" key="1">
    <source>
        <dbReference type="ARBA" id="ARBA00004245"/>
    </source>
</evidence>
<evidence type="ECO:0000313" key="8">
    <source>
        <dbReference type="EMBL" id="KAG2207154.1"/>
    </source>
</evidence>
<dbReference type="AlphaFoldDB" id="A0A8H7RA16"/>
<dbReference type="GO" id="GO:0030479">
    <property type="term" value="C:actin cortical patch"/>
    <property type="evidence" value="ECO:0007669"/>
    <property type="project" value="UniProtKB-ARBA"/>
</dbReference>
<feature type="region of interest" description="Disordered" evidence="5">
    <location>
        <begin position="128"/>
        <end position="155"/>
    </location>
</feature>